<dbReference type="GO" id="GO:0005737">
    <property type="term" value="C:cytoplasm"/>
    <property type="evidence" value="ECO:0007669"/>
    <property type="project" value="TreeGrafter"/>
</dbReference>
<dbReference type="SUPFAM" id="SSF54928">
    <property type="entry name" value="RNA-binding domain, RBD"/>
    <property type="match status" value="1"/>
</dbReference>
<dbReference type="InterPro" id="IPR039722">
    <property type="entry name" value="Upf3"/>
</dbReference>
<dbReference type="OMA" id="QYKPGKV"/>
<dbReference type="PANTHER" id="PTHR13112">
    <property type="entry name" value="UPF3 REGULATOR OF NONSENSE TRANSCRIPTS-LIKE PROTEIN"/>
    <property type="match status" value="1"/>
</dbReference>
<dbReference type="InterPro" id="IPR005120">
    <property type="entry name" value="UPF3_dom"/>
</dbReference>
<feature type="region of interest" description="Disordered" evidence="5">
    <location>
        <begin position="1"/>
        <end position="77"/>
    </location>
</feature>
<dbReference type="RefSeq" id="XP_024586401.1">
    <property type="nucleotide sequence ID" value="XM_024721287.1"/>
</dbReference>
<evidence type="ECO:0000256" key="2">
    <source>
        <dbReference type="ARBA" id="ARBA00005991"/>
    </source>
</evidence>
<dbReference type="InterPro" id="IPR035979">
    <property type="entry name" value="RBD_domain_sf"/>
</dbReference>
<dbReference type="InterPro" id="IPR012677">
    <property type="entry name" value="Nucleotide-bd_a/b_plait_sf"/>
</dbReference>
<feature type="compositionally biased region" description="Basic and acidic residues" evidence="5">
    <location>
        <begin position="258"/>
        <end position="287"/>
    </location>
</feature>
<dbReference type="STRING" id="4781.A0A0P1B6V8"/>
<dbReference type="GO" id="GO:0003729">
    <property type="term" value="F:mRNA binding"/>
    <property type="evidence" value="ECO:0007669"/>
    <property type="project" value="TreeGrafter"/>
</dbReference>
<evidence type="ECO:0000259" key="6">
    <source>
        <dbReference type="Pfam" id="PF03467"/>
    </source>
</evidence>
<dbReference type="GO" id="GO:0000184">
    <property type="term" value="P:nuclear-transcribed mRNA catabolic process, nonsense-mediated decay"/>
    <property type="evidence" value="ECO:0007669"/>
    <property type="project" value="UniProtKB-KW"/>
</dbReference>
<proteinExistence type="inferred from homology"/>
<feature type="domain" description="UPF3" evidence="6">
    <location>
        <begin position="83"/>
        <end position="218"/>
    </location>
</feature>
<keyword evidence="8" id="KW-1185">Reference proteome</keyword>
<dbReference type="Proteomes" id="UP000054928">
    <property type="component" value="Unassembled WGS sequence"/>
</dbReference>
<organism evidence="7 8">
    <name type="scientific">Plasmopara halstedii</name>
    <name type="common">Downy mildew of sunflower</name>
    <dbReference type="NCBI Taxonomy" id="4781"/>
    <lineage>
        <taxon>Eukaryota</taxon>
        <taxon>Sar</taxon>
        <taxon>Stramenopiles</taxon>
        <taxon>Oomycota</taxon>
        <taxon>Peronosporomycetes</taxon>
        <taxon>Peronosporales</taxon>
        <taxon>Peronosporaceae</taxon>
        <taxon>Plasmopara</taxon>
    </lineage>
</organism>
<dbReference type="AlphaFoldDB" id="A0A0P1B6V8"/>
<dbReference type="Gene3D" id="3.30.70.330">
    <property type="match status" value="1"/>
</dbReference>
<comment type="subcellular location">
    <subcellularLocation>
        <location evidence="1">Nucleus</location>
    </subcellularLocation>
</comment>
<feature type="region of interest" description="Disordered" evidence="5">
    <location>
        <begin position="244"/>
        <end position="441"/>
    </location>
</feature>
<feature type="compositionally biased region" description="Basic and acidic residues" evidence="5">
    <location>
        <begin position="409"/>
        <end position="421"/>
    </location>
</feature>
<feature type="compositionally biased region" description="Basic residues" evidence="5">
    <location>
        <begin position="370"/>
        <end position="383"/>
    </location>
</feature>
<dbReference type="GO" id="GO:0045727">
    <property type="term" value="P:positive regulation of translation"/>
    <property type="evidence" value="ECO:0007669"/>
    <property type="project" value="TreeGrafter"/>
</dbReference>
<evidence type="ECO:0000313" key="7">
    <source>
        <dbReference type="EMBL" id="CEG50032.1"/>
    </source>
</evidence>
<feature type="compositionally biased region" description="Basic and acidic residues" evidence="5">
    <location>
        <begin position="384"/>
        <end position="402"/>
    </location>
</feature>
<protein>
    <submittedName>
        <fullName evidence="7">Nonsense-mediated decay protein Upf3</fullName>
    </submittedName>
</protein>
<accession>A0A0P1B6V8</accession>
<evidence type="ECO:0000256" key="3">
    <source>
        <dbReference type="ARBA" id="ARBA00023161"/>
    </source>
</evidence>
<dbReference type="GeneID" id="36402817"/>
<evidence type="ECO:0000256" key="1">
    <source>
        <dbReference type="ARBA" id="ARBA00004123"/>
    </source>
</evidence>
<reference evidence="8" key="1">
    <citation type="submission" date="2014-09" db="EMBL/GenBank/DDBJ databases">
        <authorList>
            <person name="Sharma Rahul"/>
            <person name="Thines Marco"/>
        </authorList>
    </citation>
    <scope>NUCLEOTIDE SEQUENCE [LARGE SCALE GENOMIC DNA]</scope>
</reference>
<sequence>MTPPPRRGLGKGRGRGGRGGERDQSGVINNHISESSTLKLKKRERGNSSNKRGGGRGSGASSTASSSSATSARPTRAVTTVLKKVVVRNIPPTASESEARELLQAHGVSDELIWRFVPGLKRSKNRPSTPARLYLDMKHEPESARKLIASLHGQFFYPDLKDQGGFQPLDVEFAPFQKIPREKQRKDAKDGMLDRDPEYIAFLEDLAKPKDKLPSVETLMDMVDGETVEKPVAALVKYMNERKAHIRDKGKGKSSAKSLDKSGRRQKEKIDGSKQKGPKDKAKSAKDRQKKRIGETGTILDSISRKQRGKNLLREDVQEAYTEEAAQPGSVHIMTQKKSAAATPAGKAMGVTPLQNISLDSTSETLGPKVGKKSGGRGRINSKKGKDGGEKAEGPSRTDVRHPSRRKGEKGGKKESTDKLERKKKVFAPKDATAQGTPAKS</sequence>
<dbReference type="OrthoDB" id="18087at2759"/>
<dbReference type="EMBL" id="CCYD01003101">
    <property type="protein sequence ID" value="CEG50032.1"/>
    <property type="molecule type" value="Genomic_DNA"/>
</dbReference>
<feature type="compositionally biased region" description="Polar residues" evidence="5">
    <location>
        <begin position="26"/>
        <end position="38"/>
    </location>
</feature>
<dbReference type="Pfam" id="PF03467">
    <property type="entry name" value="Smg4_UPF3"/>
    <property type="match status" value="1"/>
</dbReference>
<name>A0A0P1B6V8_PLAHL</name>
<evidence type="ECO:0000256" key="4">
    <source>
        <dbReference type="ARBA" id="ARBA00023242"/>
    </source>
</evidence>
<feature type="compositionally biased region" description="Low complexity" evidence="5">
    <location>
        <begin position="59"/>
        <end position="77"/>
    </location>
</feature>
<dbReference type="PANTHER" id="PTHR13112:SF0">
    <property type="entry name" value="FI21285P1"/>
    <property type="match status" value="1"/>
</dbReference>
<keyword evidence="3" id="KW-0866">Nonsense-mediated mRNA decay</keyword>
<comment type="similarity">
    <text evidence="2">Belongs to the RENT3 family.</text>
</comment>
<feature type="compositionally biased region" description="Polar residues" evidence="5">
    <location>
        <begin position="353"/>
        <end position="365"/>
    </location>
</feature>
<evidence type="ECO:0000313" key="8">
    <source>
        <dbReference type="Proteomes" id="UP000054928"/>
    </source>
</evidence>
<keyword evidence="4" id="KW-0539">Nucleus</keyword>
<evidence type="ECO:0000256" key="5">
    <source>
        <dbReference type="SAM" id="MobiDB-lite"/>
    </source>
</evidence>
<dbReference type="GO" id="GO:0005730">
    <property type="term" value="C:nucleolus"/>
    <property type="evidence" value="ECO:0007669"/>
    <property type="project" value="TreeGrafter"/>
</dbReference>